<evidence type="ECO:0000256" key="1">
    <source>
        <dbReference type="SAM" id="Phobius"/>
    </source>
</evidence>
<dbReference type="Proteomes" id="UP001596524">
    <property type="component" value="Unassembled WGS sequence"/>
</dbReference>
<feature type="transmembrane region" description="Helical" evidence="1">
    <location>
        <begin position="64"/>
        <end position="86"/>
    </location>
</feature>
<proteinExistence type="predicted"/>
<organism evidence="2 3">
    <name type="scientific">Nocardioides astragali</name>
    <dbReference type="NCBI Taxonomy" id="1776736"/>
    <lineage>
        <taxon>Bacteria</taxon>
        <taxon>Bacillati</taxon>
        <taxon>Actinomycetota</taxon>
        <taxon>Actinomycetes</taxon>
        <taxon>Propionibacteriales</taxon>
        <taxon>Nocardioidaceae</taxon>
        <taxon>Nocardioides</taxon>
    </lineage>
</organism>
<reference evidence="3" key="1">
    <citation type="journal article" date="2019" name="Int. J. Syst. Evol. Microbiol.">
        <title>The Global Catalogue of Microorganisms (GCM) 10K type strain sequencing project: providing services to taxonomists for standard genome sequencing and annotation.</title>
        <authorList>
            <consortium name="The Broad Institute Genomics Platform"/>
            <consortium name="The Broad Institute Genome Sequencing Center for Infectious Disease"/>
            <person name="Wu L."/>
            <person name="Ma J."/>
        </authorList>
    </citation>
    <scope>NUCLEOTIDE SEQUENCE [LARGE SCALE GENOMIC DNA]</scope>
    <source>
        <strain evidence="3">FCH27</strain>
    </source>
</reference>
<evidence type="ECO:0000313" key="3">
    <source>
        <dbReference type="Proteomes" id="UP001596524"/>
    </source>
</evidence>
<evidence type="ECO:0000313" key="2">
    <source>
        <dbReference type="EMBL" id="MFC7360452.1"/>
    </source>
</evidence>
<dbReference type="EMBL" id="JBHTCH010000012">
    <property type="protein sequence ID" value="MFC7360452.1"/>
    <property type="molecule type" value="Genomic_DNA"/>
</dbReference>
<accession>A0ABW2N3N5</accession>
<comment type="caution">
    <text evidence="2">The sequence shown here is derived from an EMBL/GenBank/DDBJ whole genome shotgun (WGS) entry which is preliminary data.</text>
</comment>
<name>A0ABW2N3N5_9ACTN</name>
<feature type="transmembrane region" description="Helical" evidence="1">
    <location>
        <begin position="93"/>
        <end position="111"/>
    </location>
</feature>
<keyword evidence="1" id="KW-0812">Transmembrane</keyword>
<keyword evidence="3" id="KW-1185">Reference proteome</keyword>
<keyword evidence="1" id="KW-0472">Membrane</keyword>
<gene>
    <name evidence="2" type="ORF">ACFQO6_09245</name>
</gene>
<dbReference type="Pfam" id="PF14325">
    <property type="entry name" value="DUF4383"/>
    <property type="match status" value="1"/>
</dbReference>
<dbReference type="RefSeq" id="WP_255891717.1">
    <property type="nucleotide sequence ID" value="NZ_JAFMZM010000005.1"/>
</dbReference>
<feature type="transmembrane region" description="Helical" evidence="1">
    <location>
        <begin position="131"/>
        <end position="148"/>
    </location>
</feature>
<protein>
    <submittedName>
        <fullName evidence="2">DUF4383 domain-containing protein</fullName>
    </submittedName>
</protein>
<sequence>MTDKTHMHTRSGTGRTMGSPVQAASALVGAVFLLVGVLGFIPGITTSYDSLEAAGHESHAELLGIFQVSILHNVVHLLFGAAGLALARTASGARAFLIGGGAVYLVLWLYGLLIDKTSEANFVPLNAADDWLHFVLGAAMVALGMLLGRRTGSRVSR</sequence>
<feature type="transmembrane region" description="Helical" evidence="1">
    <location>
        <begin position="21"/>
        <end position="44"/>
    </location>
</feature>
<keyword evidence="1" id="KW-1133">Transmembrane helix</keyword>